<gene>
    <name evidence="2" type="ORF">AWB79_01951</name>
</gene>
<dbReference type="OrthoDB" id="7171572at2"/>
<feature type="region of interest" description="Disordered" evidence="1">
    <location>
        <begin position="185"/>
        <end position="213"/>
    </location>
</feature>
<dbReference type="SUPFAM" id="SSF55166">
    <property type="entry name" value="Hedgehog/DD-peptidase"/>
    <property type="match status" value="1"/>
</dbReference>
<keyword evidence="3" id="KW-1185">Reference proteome</keyword>
<dbReference type="STRING" id="1777140.AWB79_01951"/>
<dbReference type="RefSeq" id="WP_061167187.1">
    <property type="nucleotide sequence ID" value="NZ_FCOA02000004.1"/>
</dbReference>
<proteinExistence type="predicted"/>
<evidence type="ECO:0000313" key="3">
    <source>
        <dbReference type="Proteomes" id="UP000054851"/>
    </source>
</evidence>
<dbReference type="InterPro" id="IPR009045">
    <property type="entry name" value="Zn_M74/Hedgehog-like"/>
</dbReference>
<protein>
    <submittedName>
        <fullName evidence="2">Peptidase M15A</fullName>
    </submittedName>
</protein>
<name>A0A158A5K5_9BURK</name>
<evidence type="ECO:0000313" key="2">
    <source>
        <dbReference type="EMBL" id="SAK52916.1"/>
    </source>
</evidence>
<dbReference type="AlphaFoldDB" id="A0A158A5K5"/>
<evidence type="ECO:0000256" key="1">
    <source>
        <dbReference type="SAM" id="MobiDB-lite"/>
    </source>
</evidence>
<reference evidence="2" key="1">
    <citation type="submission" date="2016-01" db="EMBL/GenBank/DDBJ databases">
        <authorList>
            <person name="Peeters C."/>
        </authorList>
    </citation>
    <scope>NUCLEOTIDE SEQUENCE</scope>
    <source>
        <strain evidence="2">LMG 29322</strain>
    </source>
</reference>
<comment type="caution">
    <text evidence="2">The sequence shown here is derived from an EMBL/GenBank/DDBJ whole genome shotgun (WGS) entry which is preliminary data.</text>
</comment>
<accession>A0A158A5K5</accession>
<dbReference type="EMBL" id="FCOA02000004">
    <property type="protein sequence ID" value="SAK52916.1"/>
    <property type="molecule type" value="Genomic_DNA"/>
</dbReference>
<feature type="compositionally biased region" description="Pro residues" evidence="1">
    <location>
        <begin position="204"/>
        <end position="213"/>
    </location>
</feature>
<dbReference type="Proteomes" id="UP000054851">
    <property type="component" value="Unassembled WGS sequence"/>
</dbReference>
<organism evidence="2 3">
    <name type="scientific">Caballeronia hypogeia</name>
    <dbReference type="NCBI Taxonomy" id="1777140"/>
    <lineage>
        <taxon>Bacteria</taxon>
        <taxon>Pseudomonadati</taxon>
        <taxon>Pseudomonadota</taxon>
        <taxon>Betaproteobacteria</taxon>
        <taxon>Burkholderiales</taxon>
        <taxon>Burkholderiaceae</taxon>
        <taxon>Caballeronia</taxon>
    </lineage>
</organism>
<sequence length="213" mass="24240">MRTPRTVRAAENFGRVRLSRSFFMREFLFSEIACMQGMSNMPDDPELAIAAGRALCEHLLEPLQATFGRIAIRSGYRSSQVNGFGNEHDLSCASNEHNRARHGWDRRDADGGMGAMASIVIPWHMDRLREGGSWISLAWWIHDHLPYSELEFYPKLGAFNIAWHEMPKRRISSYADPRGVLTAPGHANHGGEHREHYPGYPALVMPPPFRRDD</sequence>